<dbReference type="OrthoDB" id="6606022at2759"/>
<dbReference type="Proteomes" id="UP000077315">
    <property type="component" value="Unassembled WGS sequence"/>
</dbReference>
<evidence type="ECO:0000256" key="2">
    <source>
        <dbReference type="ARBA" id="ARBA00022723"/>
    </source>
</evidence>
<dbReference type="Pfam" id="PF13359">
    <property type="entry name" value="DDE_Tnp_4"/>
    <property type="match status" value="1"/>
</dbReference>
<dbReference type="VEuPathDB" id="FungiDB:PHYBLDRAFT_61067"/>
<reference evidence="6" key="1">
    <citation type="submission" date="2015-06" db="EMBL/GenBank/DDBJ databases">
        <title>Expansion of signal transduction pathways in fungi by whole-genome duplication.</title>
        <authorList>
            <consortium name="DOE Joint Genome Institute"/>
            <person name="Corrochano L.M."/>
            <person name="Kuo A."/>
            <person name="Marcet-Houben M."/>
            <person name="Polaino S."/>
            <person name="Salamov A."/>
            <person name="Villalobos J.M."/>
            <person name="Alvarez M.I."/>
            <person name="Avalos J."/>
            <person name="Benito E.P."/>
            <person name="Benoit I."/>
            <person name="Burger G."/>
            <person name="Camino L.P."/>
            <person name="Canovas D."/>
            <person name="Cerda-Olmedo E."/>
            <person name="Cheng J.-F."/>
            <person name="Dominguez A."/>
            <person name="Elias M."/>
            <person name="Eslava A.P."/>
            <person name="Glaser F."/>
            <person name="Grimwood J."/>
            <person name="Gutierrez G."/>
            <person name="Heitman J."/>
            <person name="Henrissat B."/>
            <person name="Iturriaga E.A."/>
            <person name="Lang B.F."/>
            <person name="Lavin J.L."/>
            <person name="Lee S."/>
            <person name="Li W."/>
            <person name="Lindquist E."/>
            <person name="Lopez-Garcia S."/>
            <person name="Luque E.M."/>
            <person name="Marcos A.T."/>
            <person name="Martin J."/>
            <person name="McCluskey K."/>
            <person name="Medina H.R."/>
            <person name="Miralles-Duran A."/>
            <person name="Miyazaki A."/>
            <person name="Munoz-Torres E."/>
            <person name="Oguiza J.A."/>
            <person name="Ohm R."/>
            <person name="Olmedo M."/>
            <person name="Orejas M."/>
            <person name="Ortiz-Castellanos L."/>
            <person name="Pisabarro A.G."/>
            <person name="Rodriguez-Romero J."/>
            <person name="Ruiz-Herrera J."/>
            <person name="Ruiz-Vazquez R."/>
            <person name="Sanz C."/>
            <person name="Schackwitz W."/>
            <person name="Schmutz J."/>
            <person name="Shahriari M."/>
            <person name="Shelest E."/>
            <person name="Silva-Franco F."/>
            <person name="Soanes D."/>
            <person name="Syed K."/>
            <person name="Tagua V.G."/>
            <person name="Talbot N.J."/>
            <person name="Thon M."/>
            <person name="De vries R.P."/>
            <person name="Wiebenga A."/>
            <person name="Yadav J.S."/>
            <person name="Braun E.L."/>
            <person name="Baker S."/>
            <person name="Garre V."/>
            <person name="Horwitz B."/>
            <person name="Torres-Martinez S."/>
            <person name="Idnurm A."/>
            <person name="Herrera-Estrella A."/>
            <person name="Gabaldon T."/>
            <person name="Grigoriev I.V."/>
        </authorList>
    </citation>
    <scope>NUCLEOTIDE SEQUENCE [LARGE SCALE GENOMIC DNA]</scope>
    <source>
        <strain evidence="6">NRRL 1555(-)</strain>
    </source>
</reference>
<sequence>MLKMIKTLSDSNAIACEEDHDTYKDFANICKLKLQSEKLIVMKAQVKISKDVMYELGDDMMISCNVCFSTIIFYDLALMFLVLLTRVLVFVLLYQQLSGYYSINVRLQISIVLDRLRSNDNSLSSGHLAKRSGIEKDFIKNITTRFFKDFQTLLDFLINVYLSWQKHHCGSQSSFFGCRSTYCVNSVAVCGHRCKIRYMSPSFFGCLYDMRTLSECELRKFLEQFFLGDEYVLANAGYKTMNYIVPIKKKAKNSELSLADEEFTL</sequence>
<evidence type="ECO:0000256" key="3">
    <source>
        <dbReference type="SAM" id="Phobius"/>
    </source>
</evidence>
<gene>
    <name evidence="5" type="ORF">PHYBLDRAFT_61067</name>
</gene>
<proteinExistence type="predicted"/>
<dbReference type="RefSeq" id="XP_018292929.1">
    <property type="nucleotide sequence ID" value="XM_018440742.1"/>
</dbReference>
<keyword evidence="3" id="KW-0812">Transmembrane</keyword>
<dbReference type="GO" id="GO:0046872">
    <property type="term" value="F:metal ion binding"/>
    <property type="evidence" value="ECO:0007669"/>
    <property type="project" value="UniProtKB-KW"/>
</dbReference>
<comment type="cofactor">
    <cofactor evidence="1">
        <name>a divalent metal cation</name>
        <dbReference type="ChEBI" id="CHEBI:60240"/>
    </cofactor>
</comment>
<name>A0A167N3L8_PHYB8</name>
<keyword evidence="3" id="KW-1133">Transmembrane helix</keyword>
<feature type="transmembrane region" description="Helical" evidence="3">
    <location>
        <begin position="71"/>
        <end position="94"/>
    </location>
</feature>
<evidence type="ECO:0000259" key="4">
    <source>
        <dbReference type="Pfam" id="PF13359"/>
    </source>
</evidence>
<protein>
    <recommendedName>
        <fullName evidence="4">DDE Tnp4 domain-containing protein</fullName>
    </recommendedName>
</protein>
<keyword evidence="2" id="KW-0479">Metal-binding</keyword>
<keyword evidence="3" id="KW-0472">Membrane</keyword>
<organism evidence="5 6">
    <name type="scientific">Phycomyces blakesleeanus (strain ATCC 8743b / DSM 1359 / FGSC 10004 / NBRC 33097 / NRRL 1555)</name>
    <dbReference type="NCBI Taxonomy" id="763407"/>
    <lineage>
        <taxon>Eukaryota</taxon>
        <taxon>Fungi</taxon>
        <taxon>Fungi incertae sedis</taxon>
        <taxon>Mucoromycota</taxon>
        <taxon>Mucoromycotina</taxon>
        <taxon>Mucoromycetes</taxon>
        <taxon>Mucorales</taxon>
        <taxon>Phycomycetaceae</taxon>
        <taxon>Phycomyces</taxon>
    </lineage>
</organism>
<dbReference type="InParanoid" id="A0A167N3L8"/>
<evidence type="ECO:0000256" key="1">
    <source>
        <dbReference type="ARBA" id="ARBA00001968"/>
    </source>
</evidence>
<evidence type="ECO:0000313" key="5">
    <source>
        <dbReference type="EMBL" id="OAD74889.1"/>
    </source>
</evidence>
<dbReference type="GeneID" id="29001648"/>
<feature type="domain" description="DDE Tnp4" evidence="4">
    <location>
        <begin position="171"/>
        <end position="264"/>
    </location>
</feature>
<dbReference type="AlphaFoldDB" id="A0A167N3L8"/>
<keyword evidence="6" id="KW-1185">Reference proteome</keyword>
<accession>A0A167N3L8</accession>
<dbReference type="InterPro" id="IPR027806">
    <property type="entry name" value="HARBI1_dom"/>
</dbReference>
<evidence type="ECO:0000313" key="6">
    <source>
        <dbReference type="Proteomes" id="UP000077315"/>
    </source>
</evidence>
<dbReference type="EMBL" id="KV440978">
    <property type="protein sequence ID" value="OAD74889.1"/>
    <property type="molecule type" value="Genomic_DNA"/>
</dbReference>